<feature type="coiled-coil region" evidence="1">
    <location>
        <begin position="8"/>
        <end position="35"/>
    </location>
</feature>
<evidence type="ECO:0000313" key="2">
    <source>
        <dbReference type="EMBL" id="VDN09565.1"/>
    </source>
</evidence>
<name>A0A3P7KWW4_DIBLA</name>
<protein>
    <recommendedName>
        <fullName evidence="4">PH domain-containing protein</fullName>
    </recommendedName>
</protein>
<evidence type="ECO:0000256" key="1">
    <source>
        <dbReference type="SAM" id="Coils"/>
    </source>
</evidence>
<reference evidence="2 3" key="1">
    <citation type="submission" date="2018-11" db="EMBL/GenBank/DDBJ databases">
        <authorList>
            <consortium name="Pathogen Informatics"/>
        </authorList>
    </citation>
    <scope>NUCLEOTIDE SEQUENCE [LARGE SCALE GENOMIC DNA]</scope>
</reference>
<evidence type="ECO:0000313" key="3">
    <source>
        <dbReference type="Proteomes" id="UP000281553"/>
    </source>
</evidence>
<keyword evidence="3" id="KW-1185">Reference proteome</keyword>
<organism evidence="2 3">
    <name type="scientific">Dibothriocephalus latus</name>
    <name type="common">Fish tapeworm</name>
    <name type="synonym">Diphyllobothrium latum</name>
    <dbReference type="NCBI Taxonomy" id="60516"/>
    <lineage>
        <taxon>Eukaryota</taxon>
        <taxon>Metazoa</taxon>
        <taxon>Spiralia</taxon>
        <taxon>Lophotrochozoa</taxon>
        <taxon>Platyhelminthes</taxon>
        <taxon>Cestoda</taxon>
        <taxon>Eucestoda</taxon>
        <taxon>Diphyllobothriidea</taxon>
        <taxon>Diphyllobothriidae</taxon>
        <taxon>Dibothriocephalus</taxon>
    </lineage>
</organism>
<sequence length="143" mass="16728">MRERLICIDKLKSKIKNVRAELEEERRNGDKEQAELVLQAPRLPLFLTSTDGRTYCLLMTSERERMEWKKRITQAKLARDPNKVLEKRPSSKRLSSLRTIANQLPSFRQTPRSKDQVTRYTTSEVTSLINHCKTVSSMDPYFA</sequence>
<proteinExistence type="predicted"/>
<accession>A0A3P7KWW4</accession>
<dbReference type="Proteomes" id="UP000281553">
    <property type="component" value="Unassembled WGS sequence"/>
</dbReference>
<dbReference type="EMBL" id="UYRU01047321">
    <property type="protein sequence ID" value="VDN09565.1"/>
    <property type="molecule type" value="Genomic_DNA"/>
</dbReference>
<evidence type="ECO:0008006" key="4">
    <source>
        <dbReference type="Google" id="ProtNLM"/>
    </source>
</evidence>
<keyword evidence="1" id="KW-0175">Coiled coil</keyword>
<dbReference type="AlphaFoldDB" id="A0A3P7KWW4"/>
<gene>
    <name evidence="2" type="ORF">DILT_LOCUS5396</name>
</gene>